<evidence type="ECO:0000256" key="4">
    <source>
        <dbReference type="ARBA" id="ARBA00022807"/>
    </source>
</evidence>
<accession>A0A2W5KU63</accession>
<proteinExistence type="inferred from homology"/>
<feature type="domain" description="NlpC/P60" evidence="6">
    <location>
        <begin position="84"/>
        <end position="208"/>
    </location>
</feature>
<comment type="caution">
    <text evidence="7">The sequence shown here is derived from an EMBL/GenBank/DDBJ whole genome shotgun (WGS) entry which is preliminary data.</text>
</comment>
<dbReference type="InterPro" id="IPR038765">
    <property type="entry name" value="Papain-like_cys_pep_sf"/>
</dbReference>
<sequence>MRKHPARLRLVPGLSLGLALFLTADLAAAPLDWTRPIGLDAWIGAQTATALAAPAATAAPIAADIAPSASTAVVVQTVTATARPDPGHLLIALAKDLRNIRYRRGGTNPKTGFDCSGFVRYVFQHALGIELPVGSAAQFRVGDKIDRSQMQAGDLVFFRIAGQRISHVGIYVAEGRFIHAPSAGKVVRVDSLEERYWARRFAGAKRPEAIARI</sequence>
<evidence type="ECO:0000313" key="7">
    <source>
        <dbReference type="EMBL" id="PZQ19534.1"/>
    </source>
</evidence>
<dbReference type="PROSITE" id="PS51935">
    <property type="entry name" value="NLPC_P60"/>
    <property type="match status" value="1"/>
</dbReference>
<feature type="chain" id="PRO_5016146937" evidence="5">
    <location>
        <begin position="25"/>
        <end position="213"/>
    </location>
</feature>
<dbReference type="Proteomes" id="UP000249046">
    <property type="component" value="Unassembled WGS sequence"/>
</dbReference>
<dbReference type="EMBL" id="QFPO01000002">
    <property type="protein sequence ID" value="PZQ19534.1"/>
    <property type="molecule type" value="Genomic_DNA"/>
</dbReference>
<dbReference type="PANTHER" id="PTHR47053:SF1">
    <property type="entry name" value="MUREIN DD-ENDOPEPTIDASE MEPH-RELATED"/>
    <property type="match status" value="1"/>
</dbReference>
<reference evidence="7 8" key="1">
    <citation type="submission" date="2017-08" db="EMBL/GenBank/DDBJ databases">
        <title>Infants hospitalized years apart are colonized by the same room-sourced microbial strains.</title>
        <authorList>
            <person name="Brooks B."/>
            <person name="Olm M.R."/>
            <person name="Firek B.A."/>
            <person name="Baker R."/>
            <person name="Thomas B.C."/>
            <person name="Morowitz M.J."/>
            <person name="Banfield J.F."/>
        </authorList>
    </citation>
    <scope>NUCLEOTIDE SEQUENCE [LARGE SCALE GENOMIC DNA]</scope>
    <source>
        <strain evidence="7">S2_005_003_R2_42</strain>
    </source>
</reference>
<name>A0A2W5KU63_9GAMM</name>
<dbReference type="PANTHER" id="PTHR47053">
    <property type="entry name" value="MUREIN DD-ENDOPEPTIDASE MEPH-RELATED"/>
    <property type="match status" value="1"/>
</dbReference>
<feature type="signal peptide" evidence="5">
    <location>
        <begin position="1"/>
        <end position="24"/>
    </location>
</feature>
<dbReference type="Pfam" id="PF00877">
    <property type="entry name" value="NLPC_P60"/>
    <property type="match status" value="1"/>
</dbReference>
<dbReference type="Gene3D" id="3.90.1720.10">
    <property type="entry name" value="endopeptidase domain like (from Nostoc punctiforme)"/>
    <property type="match status" value="1"/>
</dbReference>
<dbReference type="GO" id="GO:0008234">
    <property type="term" value="F:cysteine-type peptidase activity"/>
    <property type="evidence" value="ECO:0007669"/>
    <property type="project" value="UniProtKB-KW"/>
</dbReference>
<evidence type="ECO:0000256" key="3">
    <source>
        <dbReference type="ARBA" id="ARBA00022801"/>
    </source>
</evidence>
<evidence type="ECO:0000313" key="8">
    <source>
        <dbReference type="Proteomes" id="UP000249046"/>
    </source>
</evidence>
<dbReference type="AlphaFoldDB" id="A0A2W5KU63"/>
<organism evidence="7 8">
    <name type="scientific">Rhodanobacter denitrificans</name>
    <dbReference type="NCBI Taxonomy" id="666685"/>
    <lineage>
        <taxon>Bacteria</taxon>
        <taxon>Pseudomonadati</taxon>
        <taxon>Pseudomonadota</taxon>
        <taxon>Gammaproteobacteria</taxon>
        <taxon>Lysobacterales</taxon>
        <taxon>Rhodanobacteraceae</taxon>
        <taxon>Rhodanobacter</taxon>
    </lineage>
</organism>
<dbReference type="GO" id="GO:0006508">
    <property type="term" value="P:proteolysis"/>
    <property type="evidence" value="ECO:0007669"/>
    <property type="project" value="UniProtKB-KW"/>
</dbReference>
<keyword evidence="2" id="KW-0645">Protease</keyword>
<evidence type="ECO:0000256" key="5">
    <source>
        <dbReference type="SAM" id="SignalP"/>
    </source>
</evidence>
<keyword evidence="3 7" id="KW-0378">Hydrolase</keyword>
<gene>
    <name evidence="7" type="ORF">DI564_02170</name>
</gene>
<evidence type="ECO:0000256" key="1">
    <source>
        <dbReference type="ARBA" id="ARBA00007074"/>
    </source>
</evidence>
<keyword evidence="5" id="KW-0732">Signal</keyword>
<comment type="similarity">
    <text evidence="1">Belongs to the peptidase C40 family.</text>
</comment>
<keyword evidence="4" id="KW-0788">Thiol protease</keyword>
<evidence type="ECO:0000259" key="6">
    <source>
        <dbReference type="PROSITE" id="PS51935"/>
    </source>
</evidence>
<dbReference type="SUPFAM" id="SSF54001">
    <property type="entry name" value="Cysteine proteinases"/>
    <property type="match status" value="1"/>
</dbReference>
<dbReference type="InterPro" id="IPR051202">
    <property type="entry name" value="Peptidase_C40"/>
</dbReference>
<evidence type="ECO:0000256" key="2">
    <source>
        <dbReference type="ARBA" id="ARBA00022670"/>
    </source>
</evidence>
<dbReference type="InterPro" id="IPR000064">
    <property type="entry name" value="NLP_P60_dom"/>
</dbReference>
<protein>
    <submittedName>
        <fullName evidence="7">Hydrolase</fullName>
    </submittedName>
</protein>